<dbReference type="GO" id="GO:0030366">
    <property type="term" value="F:molybdopterin synthase activity"/>
    <property type="evidence" value="ECO:0007669"/>
    <property type="project" value="UniProtKB-EC"/>
</dbReference>
<comment type="subunit">
    <text evidence="8">Heterotetramer of 2 MoaD subunits and 2 MoaE subunits. Also stable as homodimer. The enzyme changes between these two forms during catalysis.</text>
</comment>
<dbReference type="RefSeq" id="WP_170226739.1">
    <property type="nucleotide sequence ID" value="NZ_BJXW01000043.1"/>
</dbReference>
<dbReference type="PANTHER" id="PTHR23404">
    <property type="entry name" value="MOLYBDOPTERIN SYNTHASE RELATED"/>
    <property type="match status" value="1"/>
</dbReference>
<keyword evidence="15" id="KW-1185">Reference proteome</keyword>
<gene>
    <name evidence="14" type="primary">moaE</name>
    <name evidence="14" type="ORF">CQU01_26670</name>
</gene>
<dbReference type="Gene3D" id="3.90.1170.40">
    <property type="entry name" value="Molybdopterin biosynthesis MoaE subunit"/>
    <property type="match status" value="1"/>
</dbReference>
<comment type="catalytic activity">
    <reaction evidence="13">
        <text>2 [molybdopterin-synthase sulfur-carrier protein]-C-terminal-Gly-aminoethanethioate + cyclic pyranopterin phosphate + H2O = molybdopterin + 2 [molybdopterin-synthase sulfur-carrier protein]-C-terminal Gly-Gly + 2 H(+)</text>
        <dbReference type="Rhea" id="RHEA:26333"/>
        <dbReference type="Rhea" id="RHEA-COMP:12202"/>
        <dbReference type="Rhea" id="RHEA-COMP:19907"/>
        <dbReference type="ChEBI" id="CHEBI:15377"/>
        <dbReference type="ChEBI" id="CHEBI:15378"/>
        <dbReference type="ChEBI" id="CHEBI:58698"/>
        <dbReference type="ChEBI" id="CHEBI:59648"/>
        <dbReference type="ChEBI" id="CHEBI:90778"/>
        <dbReference type="ChEBI" id="CHEBI:232372"/>
        <dbReference type="EC" id="2.8.1.12"/>
    </reaction>
</comment>
<evidence type="ECO:0000313" key="15">
    <source>
        <dbReference type="Proteomes" id="UP000321491"/>
    </source>
</evidence>
<evidence type="ECO:0000256" key="9">
    <source>
        <dbReference type="ARBA" id="ARBA00029745"/>
    </source>
</evidence>
<evidence type="ECO:0000256" key="4">
    <source>
        <dbReference type="ARBA" id="ARBA00013858"/>
    </source>
</evidence>
<comment type="function">
    <text evidence="7">Converts molybdopterin precursor Z into molybdopterin. This requires the incorporation of two sulfur atoms into precursor Z to generate a dithiolene group. The sulfur is provided by MoaD.</text>
</comment>
<reference evidence="14 15" key="1">
    <citation type="submission" date="2019-07" db="EMBL/GenBank/DDBJ databases">
        <title>Whole genome shotgun sequence of Cerasibacillus quisquiliarum NBRC 102429.</title>
        <authorList>
            <person name="Hosoyama A."/>
            <person name="Uohara A."/>
            <person name="Ohji S."/>
            <person name="Ichikawa N."/>
        </authorList>
    </citation>
    <scope>NUCLEOTIDE SEQUENCE [LARGE SCALE GENOMIC DNA]</scope>
    <source>
        <strain evidence="14 15">NBRC 102429</strain>
    </source>
</reference>
<evidence type="ECO:0000313" key="14">
    <source>
        <dbReference type="EMBL" id="GEN32429.1"/>
    </source>
</evidence>
<proteinExistence type="inferred from homology"/>
<dbReference type="FunFam" id="3.90.1170.40:FF:000003">
    <property type="entry name" value="Molybdopterin converting factor subunit 2"/>
    <property type="match status" value="1"/>
</dbReference>
<accession>A0A511V0M5</accession>
<dbReference type="SUPFAM" id="SSF54690">
    <property type="entry name" value="Molybdopterin synthase subunit MoaE"/>
    <property type="match status" value="1"/>
</dbReference>
<dbReference type="EC" id="2.8.1.12" evidence="3"/>
<evidence type="ECO:0000256" key="12">
    <source>
        <dbReference type="ARBA" id="ARBA00032474"/>
    </source>
</evidence>
<evidence type="ECO:0000256" key="3">
    <source>
        <dbReference type="ARBA" id="ARBA00011950"/>
    </source>
</evidence>
<name>A0A511V0M5_9BACI</name>
<organism evidence="14 15">
    <name type="scientific">Cerasibacillus quisquiliarum</name>
    <dbReference type="NCBI Taxonomy" id="227865"/>
    <lineage>
        <taxon>Bacteria</taxon>
        <taxon>Bacillati</taxon>
        <taxon>Bacillota</taxon>
        <taxon>Bacilli</taxon>
        <taxon>Bacillales</taxon>
        <taxon>Bacillaceae</taxon>
        <taxon>Cerasibacillus</taxon>
    </lineage>
</organism>
<dbReference type="Pfam" id="PF02391">
    <property type="entry name" value="MoaE"/>
    <property type="match status" value="1"/>
</dbReference>
<protein>
    <recommendedName>
        <fullName evidence="4">Molybdopterin synthase catalytic subunit</fullName>
        <ecNumber evidence="3">2.8.1.12</ecNumber>
    </recommendedName>
    <alternativeName>
        <fullName evidence="11">MPT synthase subunit 2</fullName>
    </alternativeName>
    <alternativeName>
        <fullName evidence="9">Molybdenum cofactor biosynthesis protein E</fullName>
    </alternativeName>
    <alternativeName>
        <fullName evidence="10">Molybdopterin-converting factor large subunit</fullName>
    </alternativeName>
    <alternativeName>
        <fullName evidence="12">Molybdopterin-converting factor subunit 2</fullName>
    </alternativeName>
</protein>
<dbReference type="EMBL" id="BJXW01000043">
    <property type="protein sequence ID" value="GEN32429.1"/>
    <property type="molecule type" value="Genomic_DNA"/>
</dbReference>
<comment type="caution">
    <text evidence="14">The sequence shown here is derived from an EMBL/GenBank/DDBJ whole genome shotgun (WGS) entry which is preliminary data.</text>
</comment>
<dbReference type="CDD" id="cd00756">
    <property type="entry name" value="MoaE"/>
    <property type="match status" value="1"/>
</dbReference>
<evidence type="ECO:0000256" key="7">
    <source>
        <dbReference type="ARBA" id="ARBA00025448"/>
    </source>
</evidence>
<evidence type="ECO:0000256" key="5">
    <source>
        <dbReference type="ARBA" id="ARBA00022679"/>
    </source>
</evidence>
<dbReference type="Proteomes" id="UP000321491">
    <property type="component" value="Unassembled WGS sequence"/>
</dbReference>
<sequence length="150" mass="17318">MMKKPFEIVTEPIEIQPYIDYVLHPYQGAVTVFTGHVREWTHGVRTLYLSYEAYVPMAEKKLAEIGAEMEEKWPGIKVAIVHRIGELHISDIAVLIAVSSPHRKAAYEANEYAIDRIKEVVPIWKKEIWETGEQWIGAQKKYPEQGEVNK</sequence>
<comment type="similarity">
    <text evidence="2">Belongs to the MoaE family.</text>
</comment>
<dbReference type="GO" id="GO:0006777">
    <property type="term" value="P:Mo-molybdopterin cofactor biosynthetic process"/>
    <property type="evidence" value="ECO:0007669"/>
    <property type="project" value="UniProtKB-KW"/>
</dbReference>
<evidence type="ECO:0000256" key="13">
    <source>
        <dbReference type="ARBA" id="ARBA00049878"/>
    </source>
</evidence>
<keyword evidence="6" id="KW-0501">Molybdenum cofactor biosynthesis</keyword>
<keyword evidence="5" id="KW-0808">Transferase</keyword>
<dbReference type="InterPro" id="IPR036563">
    <property type="entry name" value="MoaE_sf"/>
</dbReference>
<comment type="pathway">
    <text evidence="1">Cofactor biosynthesis; molybdopterin biosynthesis.</text>
</comment>
<evidence type="ECO:0000256" key="10">
    <source>
        <dbReference type="ARBA" id="ARBA00030407"/>
    </source>
</evidence>
<evidence type="ECO:0000256" key="1">
    <source>
        <dbReference type="ARBA" id="ARBA00005046"/>
    </source>
</evidence>
<dbReference type="AlphaFoldDB" id="A0A511V0M5"/>
<dbReference type="InterPro" id="IPR003448">
    <property type="entry name" value="Mopterin_biosynth_MoaE"/>
</dbReference>
<evidence type="ECO:0000256" key="2">
    <source>
        <dbReference type="ARBA" id="ARBA00005426"/>
    </source>
</evidence>
<evidence type="ECO:0000256" key="8">
    <source>
        <dbReference type="ARBA" id="ARBA00026066"/>
    </source>
</evidence>
<evidence type="ECO:0000256" key="6">
    <source>
        <dbReference type="ARBA" id="ARBA00023150"/>
    </source>
</evidence>
<evidence type="ECO:0000256" key="11">
    <source>
        <dbReference type="ARBA" id="ARBA00030781"/>
    </source>
</evidence>